<dbReference type="GO" id="GO:0005743">
    <property type="term" value="C:mitochondrial inner membrane"/>
    <property type="evidence" value="ECO:0007669"/>
    <property type="project" value="TreeGrafter"/>
</dbReference>
<protein>
    <recommendedName>
        <fullName evidence="8">Peptidase M48 domain-containing protein</fullName>
    </recommendedName>
</protein>
<evidence type="ECO:0000259" key="8">
    <source>
        <dbReference type="Pfam" id="PF01435"/>
    </source>
</evidence>
<evidence type="ECO:0000256" key="4">
    <source>
        <dbReference type="ARBA" id="ARBA00022833"/>
    </source>
</evidence>
<dbReference type="GeneID" id="81364585"/>
<sequence length="429" mass="47919">MRFHSDLTHSLPPSTFTFTSPSNTPTTTYTKIEPMFTQLTLRALRATRTPASQPSKYLNFTSNLHPLTLSRLRTPAPQIASRWLTLSTTPRTRLPLHLHSNTTLPQPTQRPFTSTPRSSFHTSTKSNYQYQPRPNYNRFNGRGGGGSGNSQRGSIFYTLLAKSKPQHFVIIGIGISGIYLYNTDVVEMTGRRRFNCVSAERELAMGAESYREVLASERGKVLPDYHPLTKSVDRVLQRLIPMADIEGAEWKVHVIKDDGMANAFVLPGGKVFVYTGILPICQDEDGLAAVLGHEIAHVVARHPAERMSTSVLTMGTIFLVSMLFDVSGSLSSTLVNLMWSLPNSRTQEAEADNIGLMMMSKACFNPEAAVKLWHRMQQQEKGAPPQFMSTHPSSYNREEAIRGWLEKAEMIYQDNDCGSIGKFSKFLVS</sequence>
<dbReference type="Pfam" id="PF01435">
    <property type="entry name" value="Peptidase_M48"/>
    <property type="match status" value="1"/>
</dbReference>
<dbReference type="GO" id="GO:0006515">
    <property type="term" value="P:protein quality control for misfolded or incompletely synthesized proteins"/>
    <property type="evidence" value="ECO:0007669"/>
    <property type="project" value="TreeGrafter"/>
</dbReference>
<keyword evidence="4 6" id="KW-0862">Zinc</keyword>
<dbReference type="OrthoDB" id="7464992at2759"/>
<keyword evidence="10" id="KW-1185">Reference proteome</keyword>
<proteinExistence type="inferred from homology"/>
<name>A0A9W9WBJ5_9EURO</name>
<feature type="region of interest" description="Disordered" evidence="7">
    <location>
        <begin position="98"/>
        <end position="148"/>
    </location>
</feature>
<dbReference type="EMBL" id="JAPZBU010000003">
    <property type="protein sequence ID" value="KAJ5414341.1"/>
    <property type="molecule type" value="Genomic_DNA"/>
</dbReference>
<dbReference type="InterPro" id="IPR051156">
    <property type="entry name" value="Mito/Outer_Membr_Metalloprot"/>
</dbReference>
<dbReference type="AlphaFoldDB" id="A0A9W9WBJ5"/>
<keyword evidence="2" id="KW-0479">Metal-binding</keyword>
<dbReference type="Proteomes" id="UP001147747">
    <property type="component" value="Unassembled WGS sequence"/>
</dbReference>
<dbReference type="InterPro" id="IPR001915">
    <property type="entry name" value="Peptidase_M48"/>
</dbReference>
<reference evidence="9" key="2">
    <citation type="journal article" date="2023" name="IMA Fungus">
        <title>Comparative genomic study of the Penicillium genus elucidates a diverse pangenome and 15 lateral gene transfer events.</title>
        <authorList>
            <person name="Petersen C."/>
            <person name="Sorensen T."/>
            <person name="Nielsen M.R."/>
            <person name="Sondergaard T.E."/>
            <person name="Sorensen J.L."/>
            <person name="Fitzpatrick D.A."/>
            <person name="Frisvad J.C."/>
            <person name="Nielsen K.L."/>
        </authorList>
    </citation>
    <scope>NUCLEOTIDE SEQUENCE</scope>
    <source>
        <strain evidence="9">IBT 29677</strain>
    </source>
</reference>
<evidence type="ECO:0000256" key="5">
    <source>
        <dbReference type="ARBA" id="ARBA00023049"/>
    </source>
</evidence>
<comment type="caution">
    <text evidence="9">The sequence shown here is derived from an EMBL/GenBank/DDBJ whole genome shotgun (WGS) entry which is preliminary data.</text>
</comment>
<keyword evidence="3 6" id="KW-0378">Hydrolase</keyword>
<evidence type="ECO:0000313" key="9">
    <source>
        <dbReference type="EMBL" id="KAJ5414341.1"/>
    </source>
</evidence>
<comment type="similarity">
    <text evidence="6">Belongs to the peptidase M48 family.</text>
</comment>
<dbReference type="PANTHER" id="PTHR22726:SF1">
    <property type="entry name" value="METALLOENDOPEPTIDASE OMA1, MITOCHONDRIAL"/>
    <property type="match status" value="1"/>
</dbReference>
<dbReference type="Gene3D" id="3.30.2010.10">
    <property type="entry name" value="Metalloproteases ('zincins'), catalytic domain"/>
    <property type="match status" value="1"/>
</dbReference>
<dbReference type="GO" id="GO:0046872">
    <property type="term" value="F:metal ion binding"/>
    <property type="evidence" value="ECO:0007669"/>
    <property type="project" value="UniProtKB-KW"/>
</dbReference>
<feature type="compositionally biased region" description="Polar residues" evidence="7">
    <location>
        <begin position="100"/>
        <end position="134"/>
    </location>
</feature>
<dbReference type="GO" id="GO:0004222">
    <property type="term" value="F:metalloendopeptidase activity"/>
    <property type="evidence" value="ECO:0007669"/>
    <property type="project" value="InterPro"/>
</dbReference>
<dbReference type="PANTHER" id="PTHR22726">
    <property type="entry name" value="METALLOENDOPEPTIDASE OMA1"/>
    <property type="match status" value="1"/>
</dbReference>
<accession>A0A9W9WBJ5</accession>
<evidence type="ECO:0000256" key="6">
    <source>
        <dbReference type="RuleBase" id="RU003983"/>
    </source>
</evidence>
<keyword evidence="1 6" id="KW-0645">Protease</keyword>
<organism evidence="9 10">
    <name type="scientific">Penicillium cosmopolitanum</name>
    <dbReference type="NCBI Taxonomy" id="1131564"/>
    <lineage>
        <taxon>Eukaryota</taxon>
        <taxon>Fungi</taxon>
        <taxon>Dikarya</taxon>
        <taxon>Ascomycota</taxon>
        <taxon>Pezizomycotina</taxon>
        <taxon>Eurotiomycetes</taxon>
        <taxon>Eurotiomycetidae</taxon>
        <taxon>Eurotiales</taxon>
        <taxon>Aspergillaceae</taxon>
        <taxon>Penicillium</taxon>
    </lineage>
</organism>
<evidence type="ECO:0000256" key="3">
    <source>
        <dbReference type="ARBA" id="ARBA00022801"/>
    </source>
</evidence>
<gene>
    <name evidence="9" type="ORF">N7509_000968</name>
</gene>
<keyword evidence="5 6" id="KW-0482">Metalloprotease</keyword>
<evidence type="ECO:0000256" key="2">
    <source>
        <dbReference type="ARBA" id="ARBA00022723"/>
    </source>
</evidence>
<evidence type="ECO:0000256" key="1">
    <source>
        <dbReference type="ARBA" id="ARBA00022670"/>
    </source>
</evidence>
<reference evidence="9" key="1">
    <citation type="submission" date="2022-12" db="EMBL/GenBank/DDBJ databases">
        <authorList>
            <person name="Petersen C."/>
        </authorList>
    </citation>
    <scope>NUCLEOTIDE SEQUENCE</scope>
    <source>
        <strain evidence="9">IBT 29677</strain>
    </source>
</reference>
<evidence type="ECO:0000256" key="7">
    <source>
        <dbReference type="SAM" id="MobiDB-lite"/>
    </source>
</evidence>
<dbReference type="GO" id="GO:0034982">
    <property type="term" value="P:mitochondrial protein processing"/>
    <property type="evidence" value="ECO:0007669"/>
    <property type="project" value="TreeGrafter"/>
</dbReference>
<dbReference type="CDD" id="cd07331">
    <property type="entry name" value="M48C_Oma1_like"/>
    <property type="match status" value="1"/>
</dbReference>
<dbReference type="RefSeq" id="XP_056494187.1">
    <property type="nucleotide sequence ID" value="XM_056625605.1"/>
</dbReference>
<comment type="cofactor">
    <cofactor evidence="6">
        <name>Zn(2+)</name>
        <dbReference type="ChEBI" id="CHEBI:29105"/>
    </cofactor>
    <text evidence="6">Binds 1 zinc ion per subunit.</text>
</comment>
<evidence type="ECO:0000313" key="10">
    <source>
        <dbReference type="Proteomes" id="UP001147747"/>
    </source>
</evidence>
<feature type="domain" description="Peptidase M48" evidence="8">
    <location>
        <begin position="230"/>
        <end position="404"/>
    </location>
</feature>